<dbReference type="InterPro" id="IPR041238">
    <property type="entry name" value="Rap1a"/>
</dbReference>
<keyword evidence="4" id="KW-1185">Reference proteome</keyword>
<feature type="domain" description="Rap1a immunity protein" evidence="2">
    <location>
        <begin position="54"/>
        <end position="135"/>
    </location>
</feature>
<organism evidence="3 4">
    <name type="scientific">Paraburkholderia pallida</name>
    <dbReference type="NCBI Taxonomy" id="2547399"/>
    <lineage>
        <taxon>Bacteria</taxon>
        <taxon>Pseudomonadati</taxon>
        <taxon>Pseudomonadota</taxon>
        <taxon>Betaproteobacteria</taxon>
        <taxon>Burkholderiales</taxon>
        <taxon>Burkholderiaceae</taxon>
        <taxon>Paraburkholderia</taxon>
    </lineage>
</organism>
<dbReference type="OrthoDB" id="9103924at2"/>
<sequence length="136" mass="14528">MNKPLLAGLALVAMLGAGHAAAQSTQPVQTTRPAQAAQTAPAAPARSIDQADVFLSVCQQPENHDACVMYLAGYTNGALVQTLIDKQPPRYCVPSNLPRKEQLSAIVTWMKGHLQYVLEPTGAVIYKALIGTFPCR</sequence>
<feature type="signal peptide" evidence="1">
    <location>
        <begin position="1"/>
        <end position="22"/>
    </location>
</feature>
<feature type="chain" id="PRO_5020460903" description="Rap1a immunity protein domain-containing protein" evidence="1">
    <location>
        <begin position="23"/>
        <end position="136"/>
    </location>
</feature>
<dbReference type="AlphaFoldDB" id="A0A4P7D1F0"/>
<dbReference type="RefSeq" id="WP_134758055.1">
    <property type="nucleotide sequence ID" value="NZ_CP038151.1"/>
</dbReference>
<gene>
    <name evidence="3" type="ORF">E1956_35420</name>
</gene>
<dbReference type="Pfam" id="PF18602">
    <property type="entry name" value="Rap1a"/>
    <property type="match status" value="1"/>
</dbReference>
<name>A0A4P7D1F0_9BURK</name>
<proteinExistence type="predicted"/>
<evidence type="ECO:0000313" key="4">
    <source>
        <dbReference type="Proteomes" id="UP000295727"/>
    </source>
</evidence>
<keyword evidence="1" id="KW-0732">Signal</keyword>
<evidence type="ECO:0000256" key="1">
    <source>
        <dbReference type="SAM" id="SignalP"/>
    </source>
</evidence>
<reference evidence="3 4" key="1">
    <citation type="submission" date="2019-03" db="EMBL/GenBank/DDBJ databases">
        <title>Paraburkholderia sp. 7MH5, isolated from subtropical forest soil.</title>
        <authorList>
            <person name="Gao Z.-H."/>
            <person name="Qiu L.-H."/>
        </authorList>
    </citation>
    <scope>NUCLEOTIDE SEQUENCE [LARGE SCALE GENOMIC DNA]</scope>
    <source>
        <strain evidence="3 4">7MH5</strain>
    </source>
</reference>
<protein>
    <recommendedName>
        <fullName evidence="2">Rap1a immunity protein domain-containing protein</fullName>
    </recommendedName>
</protein>
<dbReference type="EMBL" id="CP038151">
    <property type="protein sequence ID" value="QBR02531.1"/>
    <property type="molecule type" value="Genomic_DNA"/>
</dbReference>
<evidence type="ECO:0000313" key="3">
    <source>
        <dbReference type="EMBL" id="QBR02531.1"/>
    </source>
</evidence>
<evidence type="ECO:0000259" key="2">
    <source>
        <dbReference type="Pfam" id="PF18602"/>
    </source>
</evidence>
<dbReference type="KEGG" id="ppai:E1956_35420"/>
<dbReference type="Proteomes" id="UP000295727">
    <property type="component" value="Chromosome 4"/>
</dbReference>
<accession>A0A4P7D1F0</accession>